<evidence type="ECO:0000313" key="2">
    <source>
        <dbReference type="Proteomes" id="UP000752292"/>
    </source>
</evidence>
<dbReference type="NCBIfam" id="NF007386">
    <property type="entry name" value="PRK09907.1"/>
    <property type="match status" value="1"/>
</dbReference>
<dbReference type="PANTHER" id="PTHR33988">
    <property type="entry name" value="ENDORIBONUCLEASE MAZF-RELATED"/>
    <property type="match status" value="1"/>
</dbReference>
<dbReference type="Proteomes" id="UP000752292">
    <property type="component" value="Unassembled WGS sequence"/>
</dbReference>
<name>A0A932ZV14_UNCTE</name>
<dbReference type="Pfam" id="PF02452">
    <property type="entry name" value="PemK_toxin"/>
    <property type="match status" value="1"/>
</dbReference>
<dbReference type="GO" id="GO:0016075">
    <property type="term" value="P:rRNA catabolic process"/>
    <property type="evidence" value="ECO:0007669"/>
    <property type="project" value="TreeGrafter"/>
</dbReference>
<dbReference type="GO" id="GO:0004521">
    <property type="term" value="F:RNA endonuclease activity"/>
    <property type="evidence" value="ECO:0007669"/>
    <property type="project" value="TreeGrafter"/>
</dbReference>
<dbReference type="Gene3D" id="2.30.30.110">
    <property type="match status" value="1"/>
</dbReference>
<organism evidence="1 2">
    <name type="scientific">Tectimicrobiota bacterium</name>
    <dbReference type="NCBI Taxonomy" id="2528274"/>
    <lineage>
        <taxon>Bacteria</taxon>
        <taxon>Pseudomonadati</taxon>
        <taxon>Nitrospinota/Tectimicrobiota group</taxon>
        <taxon>Candidatus Tectimicrobiota</taxon>
    </lineage>
</organism>
<reference evidence="1" key="1">
    <citation type="submission" date="2020-07" db="EMBL/GenBank/DDBJ databases">
        <title>Huge and variable diversity of episymbiotic CPR bacteria and DPANN archaea in groundwater ecosystems.</title>
        <authorList>
            <person name="He C.Y."/>
            <person name="Keren R."/>
            <person name="Whittaker M."/>
            <person name="Farag I.F."/>
            <person name="Doudna J."/>
            <person name="Cate J.H.D."/>
            <person name="Banfield J.F."/>
        </authorList>
    </citation>
    <scope>NUCLEOTIDE SEQUENCE</scope>
    <source>
        <strain evidence="1">NC_groundwater_1370_Ag_S-0.2um_69_93</strain>
    </source>
</reference>
<dbReference type="GO" id="GO:0016787">
    <property type="term" value="F:hydrolase activity"/>
    <property type="evidence" value="ECO:0007669"/>
    <property type="project" value="UniProtKB-KW"/>
</dbReference>
<sequence length="115" mass="12430">MVKGAKYIPDRGDIVWFRFNPQAGHEQAGDRPALVLSPRAYNEKTSLAVLCPITGQRKGYPFEVALPDGLPVSGVVLADQVKSLDWTIRLASLKCKAPRAVLEEVTGKLSALIGS</sequence>
<dbReference type="InterPro" id="IPR003477">
    <property type="entry name" value="PemK-like"/>
</dbReference>
<evidence type="ECO:0000313" key="1">
    <source>
        <dbReference type="EMBL" id="MBI4251989.1"/>
    </source>
</evidence>
<dbReference type="InterPro" id="IPR011067">
    <property type="entry name" value="Plasmid_toxin/cell-grow_inhib"/>
</dbReference>
<dbReference type="GO" id="GO:0006402">
    <property type="term" value="P:mRNA catabolic process"/>
    <property type="evidence" value="ECO:0007669"/>
    <property type="project" value="TreeGrafter"/>
</dbReference>
<dbReference type="GO" id="GO:0003677">
    <property type="term" value="F:DNA binding"/>
    <property type="evidence" value="ECO:0007669"/>
    <property type="project" value="InterPro"/>
</dbReference>
<dbReference type="PANTHER" id="PTHR33988:SF3">
    <property type="entry name" value="ENDORIBONUCLEASE TOXIN CHPB-RELATED"/>
    <property type="match status" value="1"/>
</dbReference>
<dbReference type="EMBL" id="JACQRX010000261">
    <property type="protein sequence ID" value="MBI4251989.1"/>
    <property type="molecule type" value="Genomic_DNA"/>
</dbReference>
<keyword evidence="1" id="KW-0378">Hydrolase</keyword>
<comment type="caution">
    <text evidence="1">The sequence shown here is derived from an EMBL/GenBank/DDBJ whole genome shotgun (WGS) entry which is preliminary data.</text>
</comment>
<protein>
    <submittedName>
        <fullName evidence="1">Endoribonuclease MazF</fullName>
        <ecNumber evidence="1">3.1.27.-</ecNumber>
    </submittedName>
</protein>
<accession>A0A932ZV14</accession>
<dbReference type="EC" id="3.1.27.-" evidence="1"/>
<dbReference type="SUPFAM" id="SSF50118">
    <property type="entry name" value="Cell growth inhibitor/plasmid maintenance toxic component"/>
    <property type="match status" value="1"/>
</dbReference>
<proteinExistence type="predicted"/>
<dbReference type="AlphaFoldDB" id="A0A932ZV14"/>
<gene>
    <name evidence="1" type="primary">mazF</name>
    <name evidence="1" type="ORF">HY618_05965</name>
</gene>